<accession>A0ACC0PC43</accession>
<dbReference type="EMBL" id="CM046390">
    <property type="protein sequence ID" value="KAI8562995.1"/>
    <property type="molecule type" value="Genomic_DNA"/>
</dbReference>
<gene>
    <name evidence="1" type="ORF">RHMOL_Rhmol03G0079500</name>
</gene>
<name>A0ACC0PC43_RHOML</name>
<protein>
    <submittedName>
        <fullName evidence="1">Uncharacterized protein</fullName>
    </submittedName>
</protein>
<evidence type="ECO:0000313" key="1">
    <source>
        <dbReference type="EMBL" id="KAI8562995.1"/>
    </source>
</evidence>
<evidence type="ECO:0000313" key="2">
    <source>
        <dbReference type="Proteomes" id="UP001062846"/>
    </source>
</evidence>
<dbReference type="Proteomes" id="UP001062846">
    <property type="component" value="Chromosome 3"/>
</dbReference>
<sequence>MEPSFKKIFSSTYYICNTSIYEIPQLCRPSAPLLTNRRREMAAVSSSAEYNRMKEVKEFDETKMGVKGLTDSGITTIPKFFVQMPEVRSTLKPCSEDHAGIPLIDLSRMNSPDHRPRIVDELREAAKNWGFFQVINHGVPVAVLNKTIESIKSFHEQPQELKAKHYVRTEQSGVMYATNNDLFRSKAASWHDFVHVWMSPEPADVDQIPDACRSEIVAWDKEATMVAETVAELLSEGLGVAAGKLREAGLLFTKTIAGVYYPFCPQPDLTLGLNHHTDPGVLTIISNGEYISVEHRVLANSSNEPRISIVEFFNMDKRVESCRYGPLPELVTPESPARYRNFTVKEFHDNFFSKGLDSKSLVEKLMV</sequence>
<reference evidence="1" key="1">
    <citation type="submission" date="2022-02" db="EMBL/GenBank/DDBJ databases">
        <title>Plant Genome Project.</title>
        <authorList>
            <person name="Zhang R.-G."/>
        </authorList>
    </citation>
    <scope>NUCLEOTIDE SEQUENCE</scope>
    <source>
        <strain evidence="1">AT1</strain>
    </source>
</reference>
<organism evidence="1 2">
    <name type="scientific">Rhododendron molle</name>
    <name type="common">Chinese azalea</name>
    <name type="synonym">Azalea mollis</name>
    <dbReference type="NCBI Taxonomy" id="49168"/>
    <lineage>
        <taxon>Eukaryota</taxon>
        <taxon>Viridiplantae</taxon>
        <taxon>Streptophyta</taxon>
        <taxon>Embryophyta</taxon>
        <taxon>Tracheophyta</taxon>
        <taxon>Spermatophyta</taxon>
        <taxon>Magnoliopsida</taxon>
        <taxon>eudicotyledons</taxon>
        <taxon>Gunneridae</taxon>
        <taxon>Pentapetalae</taxon>
        <taxon>asterids</taxon>
        <taxon>Ericales</taxon>
        <taxon>Ericaceae</taxon>
        <taxon>Ericoideae</taxon>
        <taxon>Rhodoreae</taxon>
        <taxon>Rhododendron</taxon>
    </lineage>
</organism>
<keyword evidence="2" id="KW-1185">Reference proteome</keyword>
<comment type="caution">
    <text evidence="1">The sequence shown here is derived from an EMBL/GenBank/DDBJ whole genome shotgun (WGS) entry which is preliminary data.</text>
</comment>
<proteinExistence type="predicted"/>